<accession>A0A0S6UC17</accession>
<organism evidence="2">
    <name type="scientific">Moorella thermoacetica Y72</name>
    <dbReference type="NCBI Taxonomy" id="1325331"/>
    <lineage>
        <taxon>Bacteria</taxon>
        <taxon>Bacillati</taxon>
        <taxon>Bacillota</taxon>
        <taxon>Clostridia</taxon>
        <taxon>Neomoorellales</taxon>
        <taxon>Neomoorellaceae</taxon>
        <taxon>Neomoorella</taxon>
    </lineage>
</organism>
<evidence type="ECO:0000256" key="1">
    <source>
        <dbReference type="SAM" id="MobiDB-lite"/>
    </source>
</evidence>
<gene>
    <name evidence="2" type="ORF">MTY_1862</name>
</gene>
<dbReference type="AlphaFoldDB" id="A0A0S6UC17"/>
<feature type="region of interest" description="Disordered" evidence="1">
    <location>
        <begin position="53"/>
        <end position="95"/>
    </location>
</feature>
<dbReference type="Proteomes" id="UP000063718">
    <property type="component" value="Unassembled WGS sequence"/>
</dbReference>
<dbReference type="EMBL" id="DF238840">
    <property type="protein sequence ID" value="GAF26522.1"/>
    <property type="molecule type" value="Genomic_DNA"/>
</dbReference>
<sequence length="203" mass="21638">MDADPIGTVVLQDLVGLIGTLIVTANGNQHFALADFVFVFPALGFRDAPVNQSAGNASGGRAREEAGYGTGCDERSDSGDYQGSGTGSQSGQAAQDAAGGHTVTYPARVGSHIQAAFLVTAFPALVFGQDGYFPVKAGPAQVFNGLFGHLFVAKDGNYCFRHAEILLWQIQIYFYYGLLPGRYADIIKTKDFRRGGCFCNTMF</sequence>
<feature type="compositionally biased region" description="Basic and acidic residues" evidence="1">
    <location>
        <begin position="61"/>
        <end position="78"/>
    </location>
</feature>
<name>A0A0S6UC17_NEOTH</name>
<reference evidence="2" key="1">
    <citation type="journal article" date="2014" name="Gene">
        <title>Genome-guided analysis of transformation efficiency and carbon dioxide assimilation by Moorella thermoacetica Y72.</title>
        <authorList>
            <person name="Tsukahara K."/>
            <person name="Kita A."/>
            <person name="Nakashimada Y."/>
            <person name="Hoshino T."/>
            <person name="Murakami K."/>
        </authorList>
    </citation>
    <scope>NUCLEOTIDE SEQUENCE [LARGE SCALE GENOMIC DNA]</scope>
    <source>
        <strain evidence="2">Y72</strain>
    </source>
</reference>
<proteinExistence type="predicted"/>
<evidence type="ECO:0000313" key="2">
    <source>
        <dbReference type="EMBL" id="GAF26522.1"/>
    </source>
</evidence>
<protein>
    <submittedName>
        <fullName evidence="2">Uncharacterized protein</fullName>
    </submittedName>
</protein>